<dbReference type="EMBL" id="MPDP01000314">
    <property type="protein sequence ID" value="KAK1447029.1"/>
    <property type="molecule type" value="Genomic_DNA"/>
</dbReference>
<feature type="non-terminal residue" evidence="1">
    <location>
        <position position="1"/>
    </location>
</feature>
<name>A0AAI9XGU5_9PEZI</name>
<protein>
    <submittedName>
        <fullName evidence="1">Uncharacterized protein</fullName>
    </submittedName>
</protein>
<evidence type="ECO:0000313" key="2">
    <source>
        <dbReference type="Proteomes" id="UP001239213"/>
    </source>
</evidence>
<evidence type="ECO:0000313" key="1">
    <source>
        <dbReference type="EMBL" id="KAK1447029.1"/>
    </source>
</evidence>
<reference evidence="1" key="1">
    <citation type="submission" date="2016-11" db="EMBL/GenBank/DDBJ databases">
        <title>The genome sequence of Colletotrichum cuscutae.</title>
        <authorList>
            <person name="Baroncelli R."/>
        </authorList>
    </citation>
    <scope>NUCLEOTIDE SEQUENCE</scope>
    <source>
        <strain evidence="1">IMI 304802</strain>
    </source>
</reference>
<gene>
    <name evidence="1" type="ORF">CCUS01_12176</name>
</gene>
<dbReference type="Proteomes" id="UP001239213">
    <property type="component" value="Unassembled WGS sequence"/>
</dbReference>
<dbReference type="AlphaFoldDB" id="A0AAI9XGU5"/>
<organism evidence="1 2">
    <name type="scientific">Colletotrichum cuscutae</name>
    <dbReference type="NCBI Taxonomy" id="1209917"/>
    <lineage>
        <taxon>Eukaryota</taxon>
        <taxon>Fungi</taxon>
        <taxon>Dikarya</taxon>
        <taxon>Ascomycota</taxon>
        <taxon>Pezizomycotina</taxon>
        <taxon>Sordariomycetes</taxon>
        <taxon>Hypocreomycetidae</taxon>
        <taxon>Glomerellales</taxon>
        <taxon>Glomerellaceae</taxon>
        <taxon>Colletotrichum</taxon>
        <taxon>Colletotrichum acutatum species complex</taxon>
    </lineage>
</organism>
<comment type="caution">
    <text evidence="1">The sequence shown here is derived from an EMBL/GenBank/DDBJ whole genome shotgun (WGS) entry which is preliminary data.</text>
</comment>
<sequence length="165" mass="17735">SSVVCTVDEYLSGNLQRGEVIQVEQPAAPGSRSRLPCNALPGGFHWASPLFSQRRTGQVCLVLTGHGKGARDDDGDPMLFTVELQCSCQDERVDTIPLPPLALQPRNQVDVGARSTAKMPAREGGGASQHFWALGRAGTRSGADNLTRDARRCLPVETLPPKFLT</sequence>
<proteinExistence type="predicted"/>
<accession>A0AAI9XGU5</accession>
<keyword evidence="2" id="KW-1185">Reference proteome</keyword>